<reference evidence="11" key="1">
    <citation type="submission" date="2016-10" db="EMBL/GenBank/DDBJ databases">
        <authorList>
            <person name="Varghese N."/>
        </authorList>
    </citation>
    <scope>NUCLEOTIDE SEQUENCE [LARGE SCALE GENOMIC DNA]</scope>
    <source>
        <strain evidence="11">DSM 45096 / BCRC 16803 / CGMCC 4.1857 / CIP 109030 / JCM 12277 / KCTC 19219 / NBRC 100920 / 33214</strain>
    </source>
</reference>
<dbReference type="PANTHER" id="PTHR30151">
    <property type="entry name" value="ALKANE SULFONATE ABC TRANSPORTER-RELATED, MEMBRANE SUBUNIT"/>
    <property type="match status" value="1"/>
</dbReference>
<evidence type="ECO:0000259" key="9">
    <source>
        <dbReference type="PROSITE" id="PS50928"/>
    </source>
</evidence>
<keyword evidence="3" id="KW-1003">Cell membrane</keyword>
<gene>
    <name evidence="10" type="ORF">SAMN05414137_10846</name>
</gene>
<protein>
    <submittedName>
        <fullName evidence="10">NitT/TauT family transport system permease protein</fullName>
    </submittedName>
</protein>
<dbReference type="PANTHER" id="PTHR30151:SF0">
    <property type="entry name" value="ABC TRANSPORTER PERMEASE PROTEIN MJ0413-RELATED"/>
    <property type="match status" value="1"/>
</dbReference>
<feature type="transmembrane region" description="Helical" evidence="7">
    <location>
        <begin position="163"/>
        <end position="184"/>
    </location>
</feature>
<evidence type="ECO:0000313" key="11">
    <source>
        <dbReference type="Proteomes" id="UP000183015"/>
    </source>
</evidence>
<organism evidence="10 11">
    <name type="scientific">Streptacidiphilus jiangxiensis</name>
    <dbReference type="NCBI Taxonomy" id="235985"/>
    <lineage>
        <taxon>Bacteria</taxon>
        <taxon>Bacillati</taxon>
        <taxon>Actinomycetota</taxon>
        <taxon>Actinomycetes</taxon>
        <taxon>Kitasatosporales</taxon>
        <taxon>Streptomycetaceae</taxon>
        <taxon>Streptacidiphilus</taxon>
    </lineage>
</organism>
<dbReference type="AlphaFoldDB" id="A0A1H7PNL7"/>
<evidence type="ECO:0000256" key="5">
    <source>
        <dbReference type="ARBA" id="ARBA00022989"/>
    </source>
</evidence>
<feature type="compositionally biased region" description="Low complexity" evidence="8">
    <location>
        <begin position="50"/>
        <end position="64"/>
    </location>
</feature>
<accession>A0A1H7PNL7</accession>
<keyword evidence="4 7" id="KW-0812">Transmembrane</keyword>
<comment type="similarity">
    <text evidence="7">Belongs to the binding-protein-dependent transport system permease family.</text>
</comment>
<comment type="subcellular location">
    <subcellularLocation>
        <location evidence="1 7">Cell membrane</location>
        <topology evidence="1 7">Multi-pass membrane protein</topology>
    </subcellularLocation>
</comment>
<dbReference type="Proteomes" id="UP000183015">
    <property type="component" value="Unassembled WGS sequence"/>
</dbReference>
<keyword evidence="2 7" id="KW-0813">Transport</keyword>
<evidence type="ECO:0000256" key="8">
    <source>
        <dbReference type="SAM" id="MobiDB-lite"/>
    </source>
</evidence>
<evidence type="ECO:0000313" key="10">
    <source>
        <dbReference type="EMBL" id="SEL37373.1"/>
    </source>
</evidence>
<keyword evidence="11" id="KW-1185">Reference proteome</keyword>
<dbReference type="RefSeq" id="WP_082015020.1">
    <property type="nucleotide sequence ID" value="NZ_BBPN01000013.1"/>
</dbReference>
<dbReference type="CDD" id="cd06261">
    <property type="entry name" value="TM_PBP2"/>
    <property type="match status" value="1"/>
</dbReference>
<feature type="compositionally biased region" description="Polar residues" evidence="8">
    <location>
        <begin position="1"/>
        <end position="11"/>
    </location>
</feature>
<proteinExistence type="inferred from homology"/>
<dbReference type="GO" id="GO:0055085">
    <property type="term" value="P:transmembrane transport"/>
    <property type="evidence" value="ECO:0007669"/>
    <property type="project" value="InterPro"/>
</dbReference>
<dbReference type="eggNOG" id="COG0600">
    <property type="taxonomic scope" value="Bacteria"/>
</dbReference>
<feature type="transmembrane region" description="Helical" evidence="7">
    <location>
        <begin position="284"/>
        <end position="305"/>
    </location>
</feature>
<name>A0A1H7PNL7_STRJI</name>
<feature type="transmembrane region" description="Helical" evidence="7">
    <location>
        <begin position="196"/>
        <end position="215"/>
    </location>
</feature>
<dbReference type="InterPro" id="IPR000515">
    <property type="entry name" value="MetI-like"/>
</dbReference>
<dbReference type="Pfam" id="PF00528">
    <property type="entry name" value="BPD_transp_1"/>
    <property type="match status" value="1"/>
</dbReference>
<sequence length="354" mass="36765">MSLDTTETLISDSAPAGPRAATPQADPAAIAGSSGPVGEEPGTPGPPRAEPAVAESAVDATAAARGSDAPAPQPVPRPAPGPVPARSAVARRGAARPARLLLRGATKSVAIVALLALWEVAPRLGLVDATFLPPFSVVAQDWWNLAANGQLWANTQASLVRSLSGFGLAVVLGVPLGLLIGWYRPVADLLGPLLELFRNTAALALLPVFILLLGIGETSKIAIVLYACTWPILLNTISAVREVDPTLLRLARSMDLSPFRLFQKVILPAAVPTIFTGIRLAGAVSILVLVAAEMVGAKAGLGYLINSAQFNFAIPDMYAGIVTIALIGVLVNQLLVAAERRLGAWRLPARGENR</sequence>
<keyword evidence="6 7" id="KW-0472">Membrane</keyword>
<dbReference type="Gene3D" id="1.10.3720.10">
    <property type="entry name" value="MetI-like"/>
    <property type="match status" value="1"/>
</dbReference>
<evidence type="ECO:0000256" key="7">
    <source>
        <dbReference type="RuleBase" id="RU363032"/>
    </source>
</evidence>
<keyword evidence="5 7" id="KW-1133">Transmembrane helix</keyword>
<evidence type="ECO:0000256" key="4">
    <source>
        <dbReference type="ARBA" id="ARBA00022692"/>
    </source>
</evidence>
<dbReference type="GO" id="GO:0005886">
    <property type="term" value="C:plasma membrane"/>
    <property type="evidence" value="ECO:0007669"/>
    <property type="project" value="UniProtKB-SubCell"/>
</dbReference>
<evidence type="ECO:0000256" key="1">
    <source>
        <dbReference type="ARBA" id="ARBA00004651"/>
    </source>
</evidence>
<evidence type="ECO:0000256" key="2">
    <source>
        <dbReference type="ARBA" id="ARBA00022448"/>
    </source>
</evidence>
<feature type="region of interest" description="Disordered" evidence="8">
    <location>
        <begin position="1"/>
        <end position="89"/>
    </location>
</feature>
<dbReference type="InterPro" id="IPR035906">
    <property type="entry name" value="MetI-like_sf"/>
</dbReference>
<dbReference type="STRING" id="235985.SAMN05414137_10846"/>
<evidence type="ECO:0000256" key="3">
    <source>
        <dbReference type="ARBA" id="ARBA00022475"/>
    </source>
</evidence>
<feature type="domain" description="ABC transmembrane type-1" evidence="9">
    <location>
        <begin position="155"/>
        <end position="335"/>
    </location>
</feature>
<evidence type="ECO:0000256" key="6">
    <source>
        <dbReference type="ARBA" id="ARBA00023136"/>
    </source>
</evidence>
<dbReference type="PROSITE" id="PS50928">
    <property type="entry name" value="ABC_TM1"/>
    <property type="match status" value="1"/>
</dbReference>
<feature type="compositionally biased region" description="Low complexity" evidence="8">
    <location>
        <begin position="18"/>
        <end position="42"/>
    </location>
</feature>
<dbReference type="SUPFAM" id="SSF161098">
    <property type="entry name" value="MetI-like"/>
    <property type="match status" value="1"/>
</dbReference>
<feature type="compositionally biased region" description="Pro residues" evidence="8">
    <location>
        <begin position="71"/>
        <end position="83"/>
    </location>
</feature>
<dbReference type="EMBL" id="FOAZ01000008">
    <property type="protein sequence ID" value="SEL37373.1"/>
    <property type="molecule type" value="Genomic_DNA"/>
</dbReference>
<feature type="transmembrane region" description="Helical" evidence="7">
    <location>
        <begin position="317"/>
        <end position="338"/>
    </location>
</feature>